<organism evidence="8">
    <name type="scientific">marine sediment metagenome</name>
    <dbReference type="NCBI Taxonomy" id="412755"/>
    <lineage>
        <taxon>unclassified sequences</taxon>
        <taxon>metagenomes</taxon>
        <taxon>ecological metagenomes</taxon>
    </lineage>
</organism>
<evidence type="ECO:0000256" key="6">
    <source>
        <dbReference type="ARBA" id="ARBA00023211"/>
    </source>
</evidence>
<dbReference type="PROSITE" id="PS51462">
    <property type="entry name" value="NUDIX"/>
    <property type="match status" value="1"/>
</dbReference>
<evidence type="ECO:0000256" key="2">
    <source>
        <dbReference type="ARBA" id="ARBA00001946"/>
    </source>
</evidence>
<dbReference type="GO" id="GO:0016818">
    <property type="term" value="F:hydrolase activity, acting on acid anhydrides, in phosphorus-containing anhydrides"/>
    <property type="evidence" value="ECO:0007669"/>
    <property type="project" value="InterPro"/>
</dbReference>
<gene>
    <name evidence="8" type="ORF">LCGC14_0885870</name>
</gene>
<evidence type="ECO:0000256" key="4">
    <source>
        <dbReference type="ARBA" id="ARBA00022801"/>
    </source>
</evidence>
<dbReference type="InterPro" id="IPR000086">
    <property type="entry name" value="NUDIX_hydrolase_dom"/>
</dbReference>
<dbReference type="SUPFAM" id="SSF55811">
    <property type="entry name" value="Nudix"/>
    <property type="match status" value="1"/>
</dbReference>
<reference evidence="8" key="1">
    <citation type="journal article" date="2015" name="Nature">
        <title>Complex archaea that bridge the gap between prokaryotes and eukaryotes.</title>
        <authorList>
            <person name="Spang A."/>
            <person name="Saw J.H."/>
            <person name="Jorgensen S.L."/>
            <person name="Zaremba-Niedzwiedzka K."/>
            <person name="Martijn J."/>
            <person name="Lind A.E."/>
            <person name="van Eijk R."/>
            <person name="Schleper C."/>
            <person name="Guy L."/>
            <person name="Ettema T.J."/>
        </authorList>
    </citation>
    <scope>NUCLEOTIDE SEQUENCE</scope>
</reference>
<sequence length="252" mass="29480">MEINELMPVEPKLAATIILLRERVREFDAKDDCDFEVFMAKRHANNKFLGKHHVFPGGGIAEQDISKESLMRVSGLDNNLLENYTGICEHPSCLWIIAIRELFEETGVLIATEESGSLFTLNDDNIENFRRYQENLQEKRDIMTDILAKENLYYAADELKYFGRLITPALSPIRFDTHFFLCKLPLKQNINLCTTELQEGSWGSPKHLLELYKKKQIKMIFPQYSALRRLRKFRTIHEAFNNSKSMFRKIRL</sequence>
<evidence type="ECO:0000259" key="7">
    <source>
        <dbReference type="PROSITE" id="PS51462"/>
    </source>
</evidence>
<keyword evidence="4" id="KW-0378">Hydrolase</keyword>
<evidence type="ECO:0000256" key="5">
    <source>
        <dbReference type="ARBA" id="ARBA00022842"/>
    </source>
</evidence>
<dbReference type="EMBL" id="LAZR01002810">
    <property type="protein sequence ID" value="KKN25322.1"/>
    <property type="molecule type" value="Genomic_DNA"/>
</dbReference>
<evidence type="ECO:0000313" key="8">
    <source>
        <dbReference type="EMBL" id="KKN25322.1"/>
    </source>
</evidence>
<evidence type="ECO:0000256" key="3">
    <source>
        <dbReference type="ARBA" id="ARBA00022723"/>
    </source>
</evidence>
<comment type="caution">
    <text evidence="8">The sequence shown here is derived from an EMBL/GenBank/DDBJ whole genome shotgun (WGS) entry which is preliminary data.</text>
</comment>
<dbReference type="InterPro" id="IPR015797">
    <property type="entry name" value="NUDIX_hydrolase-like_dom_sf"/>
</dbReference>
<comment type="cofactor">
    <cofactor evidence="2">
        <name>Mg(2+)</name>
        <dbReference type="ChEBI" id="CHEBI:18420"/>
    </cofactor>
</comment>
<keyword evidence="3" id="KW-0479">Metal-binding</keyword>
<keyword evidence="6" id="KW-0464">Manganese</keyword>
<name>A0A0F9PL88_9ZZZZ</name>
<comment type="cofactor">
    <cofactor evidence="1">
        <name>Mn(2+)</name>
        <dbReference type="ChEBI" id="CHEBI:29035"/>
    </cofactor>
</comment>
<accession>A0A0F9PL88</accession>
<feature type="domain" description="Nudix hydrolase" evidence="7">
    <location>
        <begin position="10"/>
        <end position="225"/>
    </location>
</feature>
<dbReference type="InterPro" id="IPR039121">
    <property type="entry name" value="NUDT19"/>
</dbReference>
<dbReference type="PANTHER" id="PTHR12318">
    <property type="entry name" value="TESTOSTERONE-REGULATED PROTEIN RP2"/>
    <property type="match status" value="1"/>
</dbReference>
<protein>
    <recommendedName>
        <fullName evidence="7">Nudix hydrolase domain-containing protein</fullName>
    </recommendedName>
</protein>
<dbReference type="CDD" id="cd18870">
    <property type="entry name" value="NUDIX_AcylCoAdiphos_Nudt19"/>
    <property type="match status" value="1"/>
</dbReference>
<dbReference type="Gene3D" id="3.90.79.10">
    <property type="entry name" value="Nucleoside Triphosphate Pyrophosphohydrolase"/>
    <property type="match status" value="1"/>
</dbReference>
<proteinExistence type="predicted"/>
<dbReference type="AlphaFoldDB" id="A0A0F9PL88"/>
<dbReference type="PANTHER" id="PTHR12318:SF0">
    <property type="entry name" value="ACYL-COENZYME A DIPHOSPHATASE NUDT19"/>
    <property type="match status" value="1"/>
</dbReference>
<keyword evidence="5" id="KW-0460">Magnesium</keyword>
<evidence type="ECO:0000256" key="1">
    <source>
        <dbReference type="ARBA" id="ARBA00001936"/>
    </source>
</evidence>
<dbReference type="GO" id="GO:0046872">
    <property type="term" value="F:metal ion binding"/>
    <property type="evidence" value="ECO:0007669"/>
    <property type="project" value="UniProtKB-KW"/>
</dbReference>